<accession>A0ABV4GTT0</accession>
<gene>
    <name evidence="1" type="ORF">ABH992_007765</name>
</gene>
<comment type="caution">
    <text evidence="1">The sequence shown here is derived from an EMBL/GenBank/DDBJ whole genome shotgun (WGS) entry which is preliminary data.</text>
</comment>
<keyword evidence="2" id="KW-1185">Reference proteome</keyword>
<dbReference type="Proteomes" id="UP001565474">
    <property type="component" value="Unassembled WGS sequence"/>
</dbReference>
<organism evidence="1 2">
    <name type="scientific">Bradyrhizobium yuanmingense</name>
    <dbReference type="NCBI Taxonomy" id="108015"/>
    <lineage>
        <taxon>Bacteria</taxon>
        <taxon>Pseudomonadati</taxon>
        <taxon>Pseudomonadota</taxon>
        <taxon>Alphaproteobacteria</taxon>
        <taxon>Hyphomicrobiales</taxon>
        <taxon>Nitrobacteraceae</taxon>
        <taxon>Bradyrhizobium</taxon>
    </lineage>
</organism>
<evidence type="ECO:0000313" key="1">
    <source>
        <dbReference type="EMBL" id="MEY9475366.1"/>
    </source>
</evidence>
<name>A0ABV4GTT0_9BRAD</name>
<sequence>MQLAPDRFAHRAAGAVATDDVAGLERLDLALVRGIDAFEAHGYGMIVGTGRRIDIHVKHASAVIRLELRRRLAHDVEKAIMDARLVQDEVREFRQPVLDVLHPAAADDLLRRRFIRLPERGLVDPTGFLQHTLAEAIGVEHLHGAAGDAVGLTDQQAVRLLLDDAGLDVGELRELGGERQAGRPAADDEDIDLARHGARRSRCLNARGRIGDFRVARLKSIEMELHEHLSRQTLFGYCSVC</sequence>
<proteinExistence type="predicted"/>
<evidence type="ECO:0000313" key="2">
    <source>
        <dbReference type="Proteomes" id="UP001565474"/>
    </source>
</evidence>
<protein>
    <submittedName>
        <fullName evidence="1">Uncharacterized protein</fullName>
    </submittedName>
</protein>
<reference evidence="1 2" key="1">
    <citation type="submission" date="2024-07" db="EMBL/GenBank/DDBJ databases">
        <title>Genomic Encyclopedia of Type Strains, Phase V (KMG-V): Genome sequencing to study the core and pangenomes of soil and plant-associated prokaryotes.</title>
        <authorList>
            <person name="Whitman W."/>
        </authorList>
    </citation>
    <scope>NUCLEOTIDE SEQUENCE [LARGE SCALE GENOMIC DNA]</scope>
    <source>
        <strain evidence="1 2">USDA 222</strain>
    </source>
</reference>
<dbReference type="EMBL" id="JBGBZN010000002">
    <property type="protein sequence ID" value="MEY9475366.1"/>
    <property type="molecule type" value="Genomic_DNA"/>
</dbReference>